<dbReference type="GO" id="GO:0005789">
    <property type="term" value="C:endoplasmic reticulum membrane"/>
    <property type="evidence" value="ECO:0007669"/>
    <property type="project" value="UniProtKB-SubCell"/>
</dbReference>
<dbReference type="InParanoid" id="G3AG95"/>
<dbReference type="GO" id="GO:0015031">
    <property type="term" value="P:protein transport"/>
    <property type="evidence" value="ECO:0007669"/>
    <property type="project" value="UniProtKB-KW"/>
</dbReference>
<feature type="region of interest" description="Disordered" evidence="17">
    <location>
        <begin position="779"/>
        <end position="798"/>
    </location>
</feature>
<keyword evidence="12" id="KW-0472">Membrane</keyword>
<dbReference type="PROSITE" id="PS50294">
    <property type="entry name" value="WD_REPEATS_REGION"/>
    <property type="match status" value="2"/>
</dbReference>
<dbReference type="GO" id="GO:0090110">
    <property type="term" value="P:COPII-coated vesicle cargo loading"/>
    <property type="evidence" value="ECO:0007669"/>
    <property type="project" value="TreeGrafter"/>
</dbReference>
<feature type="compositionally biased region" description="Pro residues" evidence="17">
    <location>
        <begin position="1092"/>
        <end position="1227"/>
    </location>
</feature>
<evidence type="ECO:0000256" key="3">
    <source>
        <dbReference type="ARBA" id="ARBA00009358"/>
    </source>
</evidence>
<feature type="compositionally biased region" description="Low complexity" evidence="17">
    <location>
        <begin position="993"/>
        <end position="1006"/>
    </location>
</feature>
<evidence type="ECO:0000256" key="11">
    <source>
        <dbReference type="ARBA" id="ARBA00022927"/>
    </source>
</evidence>
<organism evidence="19">
    <name type="scientific">Spathaspora passalidarum (strain NRRL Y-27907 / 11-Y1)</name>
    <dbReference type="NCBI Taxonomy" id="619300"/>
    <lineage>
        <taxon>Eukaryota</taxon>
        <taxon>Fungi</taxon>
        <taxon>Dikarya</taxon>
        <taxon>Ascomycota</taxon>
        <taxon>Saccharomycotina</taxon>
        <taxon>Pichiomycetes</taxon>
        <taxon>Debaryomycetaceae</taxon>
        <taxon>Spathaspora</taxon>
    </lineage>
</organism>
<feature type="compositionally biased region" description="Low complexity" evidence="17">
    <location>
        <begin position="921"/>
        <end position="932"/>
    </location>
</feature>
<keyword evidence="19" id="KW-1185">Reference proteome</keyword>
<evidence type="ECO:0000256" key="6">
    <source>
        <dbReference type="ARBA" id="ARBA00022448"/>
    </source>
</evidence>
<dbReference type="GO" id="GO:0070971">
    <property type="term" value="C:endoplasmic reticulum exit site"/>
    <property type="evidence" value="ECO:0007669"/>
    <property type="project" value="TreeGrafter"/>
</dbReference>
<keyword evidence="6" id="KW-0813">Transport</keyword>
<evidence type="ECO:0000256" key="15">
    <source>
        <dbReference type="ARBA" id="ARBA00025864"/>
    </source>
</evidence>
<dbReference type="InterPro" id="IPR001680">
    <property type="entry name" value="WD40_rpt"/>
</dbReference>
<dbReference type="OMA" id="WLERPCG"/>
<dbReference type="OrthoDB" id="542917at2759"/>
<feature type="compositionally biased region" description="Low complexity" evidence="17">
    <location>
        <begin position="899"/>
        <end position="913"/>
    </location>
</feature>
<proteinExistence type="inferred from homology"/>
<dbReference type="FunFam" id="2.130.10.10:FF:000526">
    <property type="entry name" value="Protein transport protein SEC31"/>
    <property type="match status" value="1"/>
</dbReference>
<evidence type="ECO:0000256" key="9">
    <source>
        <dbReference type="ARBA" id="ARBA00022824"/>
    </source>
</evidence>
<feature type="compositionally biased region" description="Polar residues" evidence="17">
    <location>
        <begin position="806"/>
        <end position="825"/>
    </location>
</feature>
<dbReference type="FunCoup" id="G3AG95">
    <property type="interactions" value="740"/>
</dbReference>
<evidence type="ECO:0000256" key="5">
    <source>
        <dbReference type="ARBA" id="ARBA00021236"/>
    </source>
</evidence>
<dbReference type="GeneID" id="18871200"/>
<dbReference type="STRING" id="619300.G3AG95"/>
<keyword evidence="8" id="KW-0677">Repeat</keyword>
<dbReference type="Gene3D" id="2.130.10.10">
    <property type="entry name" value="YVTN repeat-like/Quinoprotein amine dehydrogenase"/>
    <property type="match status" value="1"/>
</dbReference>
<comment type="subunit">
    <text evidence="15">The COPII coat is composed of at least 5 proteins: the SEC23/24 complex, the SEC13/31 complex, and the protein SAR1. SEC13 and SEC31 make a 2:2 tetramer that forms the edge element of the COPII outer coat. The tetramer self-assembles in multiple copies to form the complete polyhedral cage. Interacts (via WD 8) with SEC13.</text>
</comment>
<feature type="repeat" description="WD" evidence="16">
    <location>
        <begin position="113"/>
        <end position="149"/>
    </location>
</feature>
<dbReference type="PANTHER" id="PTHR13923">
    <property type="entry name" value="SEC31-RELATED PROTEIN"/>
    <property type="match status" value="1"/>
</dbReference>
<dbReference type="HOGENOM" id="CLU_003033_2_0_1"/>
<dbReference type="PROSITE" id="PS50082">
    <property type="entry name" value="WD_REPEATS_2"/>
    <property type="match status" value="2"/>
</dbReference>
<evidence type="ECO:0000256" key="10">
    <source>
        <dbReference type="ARBA" id="ARBA00022892"/>
    </source>
</evidence>
<keyword evidence="7 16" id="KW-0853">WD repeat</keyword>
<evidence type="ECO:0000256" key="1">
    <source>
        <dbReference type="ARBA" id="ARBA00004299"/>
    </source>
</evidence>
<feature type="compositionally biased region" description="Low complexity" evidence="17">
    <location>
        <begin position="1228"/>
        <end position="1246"/>
    </location>
</feature>
<dbReference type="InterPro" id="IPR040251">
    <property type="entry name" value="SEC31-like"/>
</dbReference>
<dbReference type="RefSeq" id="XP_007372646.1">
    <property type="nucleotide sequence ID" value="XM_007372584.1"/>
</dbReference>
<evidence type="ECO:0000256" key="2">
    <source>
        <dbReference type="ARBA" id="ARBA00004397"/>
    </source>
</evidence>
<feature type="region of interest" description="Disordered" evidence="17">
    <location>
        <begin position="859"/>
        <end position="1264"/>
    </location>
</feature>
<dbReference type="Pfam" id="PF00400">
    <property type="entry name" value="WD40"/>
    <property type="match status" value="2"/>
</dbReference>
<dbReference type="SUPFAM" id="SSF50978">
    <property type="entry name" value="WD40 repeat-like"/>
    <property type="match status" value="1"/>
</dbReference>
<gene>
    <name evidence="18" type="ORF">SPAPADRAFT_48258</name>
</gene>
<dbReference type="Gene3D" id="1.25.40.1030">
    <property type="match status" value="1"/>
</dbReference>
<evidence type="ECO:0000256" key="16">
    <source>
        <dbReference type="PROSITE-ProRule" id="PRU00221"/>
    </source>
</evidence>
<keyword evidence="11" id="KW-0653">Protein transport</keyword>
<dbReference type="PANTHER" id="PTHR13923:SF11">
    <property type="entry name" value="SECRETORY 31, ISOFORM D"/>
    <property type="match status" value="1"/>
</dbReference>
<dbReference type="KEGG" id="spaa:SPAPADRAFT_48258"/>
<evidence type="ECO:0000256" key="8">
    <source>
        <dbReference type="ARBA" id="ARBA00022737"/>
    </source>
</evidence>
<dbReference type="InterPro" id="IPR036322">
    <property type="entry name" value="WD40_repeat_dom_sf"/>
</dbReference>
<evidence type="ECO:0000256" key="12">
    <source>
        <dbReference type="ARBA" id="ARBA00023136"/>
    </source>
</evidence>
<dbReference type="EMBL" id="GL996499">
    <property type="protein sequence ID" value="EGW35234.1"/>
    <property type="molecule type" value="Genomic_DNA"/>
</dbReference>
<dbReference type="Gene3D" id="1.20.940.10">
    <property type="entry name" value="Functional domain of the splicing factor Prp18"/>
    <property type="match status" value="1"/>
</dbReference>
<evidence type="ECO:0000256" key="17">
    <source>
        <dbReference type="SAM" id="MobiDB-lite"/>
    </source>
</evidence>
<sequence>MKIDEIARTSTFAWSPDNLPLLATGTVAGTLDINFSSSITLELWDIFSSTNSKSPIFSAPVENRFYALAWSKPFEGRPQGLLAGAFENGLVEFWDADILIKTKDLAQASVYKSQKHTGAVKSLQFNPIQNHVLVSGGSHGQIFVWDTKTFAEPIAPGQAMSPMDEVTCVAWNNSVSNILASTGNGGYTSIWDLKHKKELLHLSYSGPNGKANFSHVAWHPTISTKLITASDNDSCPLLLTWDLRNANEPEQILEGHKKGVLSLDWCKQDPELLVSSGKDNTTILWNPVKGIKLGEYPTSSNWAFETRFAPAAPDIFATASFDGKIIVQSIQDTSPPVAAKVNTNEDDFWNDLSTVDIHQPVIEVRQAPQWLKKTSGATFGFGSKLVTLKTGPDGKSIVSIEKFISGGQETSIKLFDDLKADNYTSIIEAKLTSEAVNPHDRADWEVLNKLSQTGRESLFKNEIESQPVAPVQESLLDLKTENGDDDFFAHLGNGPTMTKRDSTFVPSGNFKIFSATENESNKKLISLILANKIDEAISTCLDQDRLVEASILALDASEKAKEKVRSAYFTSKGDDNVCRIIYNASSKNVTDLVAHADVENWKEIAVAISSFSSDTDEYNNKMTELGNRILHAGAGDSQRDQAILCFLAGNALDQIAHIWLKELPEYESELLLSGTSGVSSPSDARLQAVTNFVEKIATYRHLTGATGEITGPMVEPVSKVVLEFANLVAGSGEFELANKFLQILPSEFAGTEKERISKATSTTVSAARVAPVNNVDVSSARGAPSRLTSSYAPAVSSGYPTTSAYNQAPAQPYTQPTYNQPSSYAPRQPSVASAVPHVNPYARAGNPYIPPAPHVANPAAHLSPLSNPVGINAPPPPPPKTGVKNDTEGWNDLPDTFKPKAALGRAAAAATPVPVQPAPHQPAAAPTSAPTARRSVSTQSLAPPPRKGSRSASSKVLPSATFSPKPPHVVTNRYAPPPGAELGSPASTTNGFSAPPSNSSPAKKNPYAPTGEVNPVKISYAPPAPTRLASAPVAPMAPPPKNPYAPPPQASPLIQHSAGVAPPPKMGGMIPAPPQPHFGANTPPIQPAFNNVPPPPRQHSAVAPPPQRQPSAVVPPPPRHASAVAPPPPNQQPVVAVPPPQQQQPQPQPAHNPYAAPPPPPPQQPVATPPPPPPQAQKQFAPPPPQHAAPPPSLHPQPAAVPPPQPQLQPQPQPQIAAPPPVVPVAPSPQVNNVAPVQQAPAAAPEPVEPEKIKHAPGDRSHIPESSLPIYESLNKVLVAIKPNIPAKYARHGNDMEQRLNMLFDHLNNDDLSSGAIESLRQVSTSLEAREFEKATAFSVEIATNYGGEIGNWHIGLKRLITMAEAMY</sequence>
<name>G3AG95_SPAPN</name>
<evidence type="ECO:0000256" key="14">
    <source>
        <dbReference type="ARBA" id="ARBA00025471"/>
    </source>
</evidence>
<dbReference type="Proteomes" id="UP000000709">
    <property type="component" value="Unassembled WGS sequence"/>
</dbReference>
<feature type="compositionally biased region" description="Pro residues" evidence="17">
    <location>
        <begin position="1035"/>
        <end position="1050"/>
    </location>
</feature>
<evidence type="ECO:0000313" key="18">
    <source>
        <dbReference type="EMBL" id="EGW35234.1"/>
    </source>
</evidence>
<dbReference type="GO" id="GO:0005198">
    <property type="term" value="F:structural molecule activity"/>
    <property type="evidence" value="ECO:0007669"/>
    <property type="project" value="TreeGrafter"/>
</dbReference>
<dbReference type="GO" id="GO:0030127">
    <property type="term" value="C:COPII vesicle coat"/>
    <property type="evidence" value="ECO:0007669"/>
    <property type="project" value="TreeGrafter"/>
</dbReference>
<dbReference type="SMART" id="SM00320">
    <property type="entry name" value="WD40"/>
    <property type="match status" value="6"/>
</dbReference>
<keyword evidence="13" id="KW-0968">Cytoplasmic vesicle</keyword>
<reference evidence="18 19" key="1">
    <citation type="journal article" date="2011" name="Proc. Natl. Acad. Sci. U.S.A.">
        <title>Comparative genomics of xylose-fermenting fungi for enhanced biofuel production.</title>
        <authorList>
            <person name="Wohlbach D.J."/>
            <person name="Kuo A."/>
            <person name="Sato T.K."/>
            <person name="Potts K.M."/>
            <person name="Salamov A.A."/>
            <person name="LaButti K.M."/>
            <person name="Sun H."/>
            <person name="Clum A."/>
            <person name="Pangilinan J.L."/>
            <person name="Lindquist E.A."/>
            <person name="Lucas S."/>
            <person name="Lapidus A."/>
            <person name="Jin M."/>
            <person name="Gunawan C."/>
            <person name="Balan V."/>
            <person name="Dale B.E."/>
            <person name="Jeffries T.W."/>
            <person name="Zinkel R."/>
            <person name="Barry K.W."/>
            <person name="Grigoriev I.V."/>
            <person name="Gasch A.P."/>
        </authorList>
    </citation>
    <scope>NUCLEOTIDE SEQUENCE [LARGE SCALE GENOMIC DNA]</scope>
    <source>
        <strain evidence="19">NRRL Y-27907 / 11-Y1</strain>
    </source>
</reference>
<keyword evidence="9" id="KW-0256">Endoplasmic reticulum</keyword>
<evidence type="ECO:0000256" key="7">
    <source>
        <dbReference type="ARBA" id="ARBA00022574"/>
    </source>
</evidence>
<comment type="similarity">
    <text evidence="3">Belongs to the WD repeat SEC31 family.</text>
</comment>
<comment type="function">
    <text evidence="14">Component of the coat protein complex II (COPII) which promotes the formation of transport vesicles from the endoplasmic reticulum (ER). The coat has two main functions, the physical deformation of the endoplasmic reticulum membrane into vesicles and the selection of cargo molecules.</text>
</comment>
<keyword evidence="10" id="KW-0931">ER-Golgi transport</keyword>
<dbReference type="eggNOG" id="KOG0307">
    <property type="taxonomic scope" value="Eukaryota"/>
</dbReference>
<feature type="compositionally biased region" description="Polar residues" evidence="17">
    <location>
        <begin position="950"/>
        <end position="962"/>
    </location>
</feature>
<feature type="compositionally biased region" description="Basic and acidic residues" evidence="17">
    <location>
        <begin position="1249"/>
        <end position="1263"/>
    </location>
</feature>
<dbReference type="GO" id="GO:0007029">
    <property type="term" value="P:endoplasmic reticulum organization"/>
    <property type="evidence" value="ECO:0007669"/>
    <property type="project" value="TreeGrafter"/>
</dbReference>
<accession>G3AG95</accession>
<protein>
    <recommendedName>
        <fullName evidence="5">Protein transport protein SEC31</fullName>
    </recommendedName>
    <alternativeName>
        <fullName evidence="4">Protein transport protein sec31</fullName>
    </alternativeName>
</protein>
<evidence type="ECO:0000256" key="4">
    <source>
        <dbReference type="ARBA" id="ARBA00013507"/>
    </source>
</evidence>
<feature type="region of interest" description="Disordered" evidence="17">
    <location>
        <begin position="806"/>
        <end position="831"/>
    </location>
</feature>
<comment type="subcellular location">
    <subcellularLocation>
        <location evidence="1">Cytoplasmic vesicle</location>
        <location evidence="1">COPII-coated vesicle membrane</location>
        <topology evidence="1">Peripheral membrane protein</topology>
        <orientation evidence="1">Cytoplasmic side</orientation>
    </subcellularLocation>
    <subcellularLocation>
        <location evidence="2">Endoplasmic reticulum membrane</location>
        <topology evidence="2">Peripheral membrane protein</topology>
        <orientation evidence="2">Cytoplasmic side</orientation>
    </subcellularLocation>
</comment>
<evidence type="ECO:0000256" key="13">
    <source>
        <dbReference type="ARBA" id="ARBA00023329"/>
    </source>
</evidence>
<evidence type="ECO:0000313" key="19">
    <source>
        <dbReference type="Proteomes" id="UP000000709"/>
    </source>
</evidence>
<feature type="compositionally biased region" description="Pro residues" evidence="17">
    <location>
        <begin position="1061"/>
        <end position="1076"/>
    </location>
</feature>
<feature type="repeat" description="WD" evidence="16">
    <location>
        <begin position="253"/>
        <end position="286"/>
    </location>
</feature>
<dbReference type="InterPro" id="IPR015943">
    <property type="entry name" value="WD40/YVTN_repeat-like_dom_sf"/>
</dbReference>